<dbReference type="CDD" id="cd06267">
    <property type="entry name" value="PBP1_LacI_sugar_binding-like"/>
    <property type="match status" value="1"/>
</dbReference>
<comment type="caution">
    <text evidence="5">The sequence shown here is derived from an EMBL/GenBank/DDBJ whole genome shotgun (WGS) entry which is preliminary data.</text>
</comment>
<dbReference type="EMBL" id="JAOYEY010000051">
    <property type="protein sequence ID" value="MCV9888568.1"/>
    <property type="molecule type" value="Genomic_DNA"/>
</dbReference>
<accession>A0ABT3DND7</accession>
<dbReference type="Pfam" id="PF00356">
    <property type="entry name" value="LacI"/>
    <property type="match status" value="1"/>
</dbReference>
<keyword evidence="1" id="KW-0805">Transcription regulation</keyword>
<keyword evidence="2" id="KW-0238">DNA-binding</keyword>
<reference evidence="5 6" key="1">
    <citation type="submission" date="2022-10" db="EMBL/GenBank/DDBJ databases">
        <title>Draft genome assembly of moderately radiation resistant bacterium Metabacillus halosaccharovorans.</title>
        <authorList>
            <person name="Pal S."/>
            <person name="Gopinathan A."/>
        </authorList>
    </citation>
    <scope>NUCLEOTIDE SEQUENCE [LARGE SCALE GENOMIC DNA]</scope>
    <source>
        <strain evidence="5 6">VITHBRA001</strain>
    </source>
</reference>
<dbReference type="PROSITE" id="PS50932">
    <property type="entry name" value="HTH_LACI_2"/>
    <property type="match status" value="1"/>
</dbReference>
<keyword evidence="6" id="KW-1185">Reference proteome</keyword>
<dbReference type="Proteomes" id="UP001526147">
    <property type="component" value="Unassembled WGS sequence"/>
</dbReference>
<dbReference type="SUPFAM" id="SSF47413">
    <property type="entry name" value="lambda repressor-like DNA-binding domains"/>
    <property type="match status" value="1"/>
</dbReference>
<evidence type="ECO:0000256" key="1">
    <source>
        <dbReference type="ARBA" id="ARBA00023015"/>
    </source>
</evidence>
<evidence type="ECO:0000313" key="6">
    <source>
        <dbReference type="Proteomes" id="UP001526147"/>
    </source>
</evidence>
<feature type="domain" description="HTH lacI-type" evidence="4">
    <location>
        <begin position="6"/>
        <end position="60"/>
    </location>
</feature>
<dbReference type="Pfam" id="PF13377">
    <property type="entry name" value="Peripla_BP_3"/>
    <property type="match status" value="1"/>
</dbReference>
<dbReference type="InterPro" id="IPR046335">
    <property type="entry name" value="LacI/GalR-like_sensor"/>
</dbReference>
<gene>
    <name evidence="5" type="ORF">OIH86_23230</name>
</gene>
<dbReference type="PANTHER" id="PTHR30146:SF109">
    <property type="entry name" value="HTH-TYPE TRANSCRIPTIONAL REGULATOR GALS"/>
    <property type="match status" value="1"/>
</dbReference>
<sequence>MNKKNITIYDIAKEANVSPTTVSRVLTNNPLVKESTRQKVLAKMKELDFSPNEAARRLTKPQANLIGFILPDITNPFFSQIYMEVEKRAFQKGYTVLLRNSMSISEVESTYLREFTERRAACIVFMGGRINKTKPSEDEIHEMQDVLSKVPIIMINGKMKGVKSANIRTNEEEGIRSIVEHLVSLGHKKIALLGGVKGISSSDNKLSSFKRVLKEYSLEFNEEWQIYSDFSVDAGRKAMKKLLEKEILPSAIIGINDLIIYGAFKECRDQQIPIETFSFVGFDDIYPSDIVHPSLTTVNHNYEVLVNEVMRTIDSIINGKGNGKGKIINTQLIIRESSKES</sequence>
<evidence type="ECO:0000259" key="4">
    <source>
        <dbReference type="PROSITE" id="PS50932"/>
    </source>
</evidence>
<dbReference type="InterPro" id="IPR000843">
    <property type="entry name" value="HTH_LacI"/>
</dbReference>
<dbReference type="InterPro" id="IPR010982">
    <property type="entry name" value="Lambda_DNA-bd_dom_sf"/>
</dbReference>
<proteinExistence type="predicted"/>
<dbReference type="CDD" id="cd01392">
    <property type="entry name" value="HTH_LacI"/>
    <property type="match status" value="1"/>
</dbReference>
<dbReference type="SMART" id="SM00354">
    <property type="entry name" value="HTH_LACI"/>
    <property type="match status" value="1"/>
</dbReference>
<dbReference type="PANTHER" id="PTHR30146">
    <property type="entry name" value="LACI-RELATED TRANSCRIPTIONAL REPRESSOR"/>
    <property type="match status" value="1"/>
</dbReference>
<organism evidence="5 6">
    <name type="scientific">Metabacillus halosaccharovorans</name>
    <dbReference type="NCBI Taxonomy" id="930124"/>
    <lineage>
        <taxon>Bacteria</taxon>
        <taxon>Bacillati</taxon>
        <taxon>Bacillota</taxon>
        <taxon>Bacilli</taxon>
        <taxon>Bacillales</taxon>
        <taxon>Bacillaceae</taxon>
        <taxon>Metabacillus</taxon>
    </lineage>
</organism>
<dbReference type="Gene3D" id="3.40.50.2300">
    <property type="match status" value="2"/>
</dbReference>
<protein>
    <submittedName>
        <fullName evidence="5">LacI family transcriptional regulator</fullName>
    </submittedName>
</protein>
<dbReference type="Gene3D" id="1.10.260.40">
    <property type="entry name" value="lambda repressor-like DNA-binding domains"/>
    <property type="match status" value="1"/>
</dbReference>
<evidence type="ECO:0000256" key="3">
    <source>
        <dbReference type="ARBA" id="ARBA00023163"/>
    </source>
</evidence>
<dbReference type="RefSeq" id="WP_264144640.1">
    <property type="nucleotide sequence ID" value="NZ_JAOYEY010000051.1"/>
</dbReference>
<dbReference type="PROSITE" id="PS00356">
    <property type="entry name" value="HTH_LACI_1"/>
    <property type="match status" value="1"/>
</dbReference>
<keyword evidence="3" id="KW-0804">Transcription</keyword>
<name>A0ABT3DND7_9BACI</name>
<evidence type="ECO:0000256" key="2">
    <source>
        <dbReference type="ARBA" id="ARBA00023125"/>
    </source>
</evidence>
<dbReference type="InterPro" id="IPR028082">
    <property type="entry name" value="Peripla_BP_I"/>
</dbReference>
<dbReference type="SUPFAM" id="SSF53822">
    <property type="entry name" value="Periplasmic binding protein-like I"/>
    <property type="match status" value="1"/>
</dbReference>
<evidence type="ECO:0000313" key="5">
    <source>
        <dbReference type="EMBL" id="MCV9888568.1"/>
    </source>
</evidence>